<dbReference type="InterPro" id="IPR050882">
    <property type="entry name" value="Prepilin_peptidase/N-MTase"/>
</dbReference>
<feature type="transmembrane region" description="Helical" evidence="7">
    <location>
        <begin position="126"/>
        <end position="141"/>
    </location>
</feature>
<keyword evidence="5 7" id="KW-1133">Transmembrane helix</keyword>
<feature type="transmembrane region" description="Helical" evidence="7">
    <location>
        <begin position="179"/>
        <end position="208"/>
    </location>
</feature>
<dbReference type="EMBL" id="LBXD01000003">
    <property type="protein sequence ID" value="KKR23950.1"/>
    <property type="molecule type" value="Genomic_DNA"/>
</dbReference>
<name>A0A0G0RN29_9BACT</name>
<proteinExistence type="inferred from homology"/>
<feature type="transmembrane region" description="Helical" evidence="7">
    <location>
        <begin position="72"/>
        <end position="91"/>
    </location>
</feature>
<feature type="transmembrane region" description="Helical" evidence="7">
    <location>
        <begin position="97"/>
        <end position="119"/>
    </location>
</feature>
<dbReference type="InterPro" id="IPR000045">
    <property type="entry name" value="Prepilin_IV_endopep_pep"/>
</dbReference>
<sequence>MLFIFIFLVGSCVGSFLSVLVSRLDRKPGIISGRSECPKCNGRLAWYDLIPIVSIILLRFHCRRCKSQIAPMYLITEAITGIIFVATYVQFIQFGWLLFIINLAIASLLVSLIFFDYLYFIIPDKIIISILFLTLLLDIQSKRGDLLITFITGLILAGVFAIMYLVSKGTWIGLGDIKLIFTIGFLLGYPNGFIAIVSSVWLATLIGLGLLIAKMATPKTAIPFGSFISIVSLIILIYQNEVQKIASRYFF</sequence>
<dbReference type="AlphaFoldDB" id="A0A0G0RN29"/>
<dbReference type="Gene3D" id="1.20.120.1220">
    <property type="match status" value="1"/>
</dbReference>
<evidence type="ECO:0000313" key="10">
    <source>
        <dbReference type="EMBL" id="KKR23950.1"/>
    </source>
</evidence>
<reference evidence="10 11" key="1">
    <citation type="journal article" date="2015" name="Nature">
        <title>rRNA introns, odd ribosomes, and small enigmatic genomes across a large radiation of phyla.</title>
        <authorList>
            <person name="Brown C.T."/>
            <person name="Hug L.A."/>
            <person name="Thomas B.C."/>
            <person name="Sharon I."/>
            <person name="Castelle C.J."/>
            <person name="Singh A."/>
            <person name="Wilkins M.J."/>
            <person name="Williams K.H."/>
            <person name="Banfield J.F."/>
        </authorList>
    </citation>
    <scope>NUCLEOTIDE SEQUENCE [LARGE SCALE GENOMIC DNA]</scope>
</reference>
<evidence type="ECO:0000256" key="3">
    <source>
        <dbReference type="ARBA" id="ARBA00022475"/>
    </source>
</evidence>
<evidence type="ECO:0000256" key="6">
    <source>
        <dbReference type="ARBA" id="ARBA00023136"/>
    </source>
</evidence>
<evidence type="ECO:0000259" key="8">
    <source>
        <dbReference type="Pfam" id="PF01478"/>
    </source>
</evidence>
<dbReference type="Proteomes" id="UP000034764">
    <property type="component" value="Unassembled WGS sequence"/>
</dbReference>
<feature type="domain" description="Prepilin type IV endopeptidase peptidase" evidence="8">
    <location>
        <begin position="104"/>
        <end position="208"/>
    </location>
</feature>
<dbReference type="GO" id="GO:0004190">
    <property type="term" value="F:aspartic-type endopeptidase activity"/>
    <property type="evidence" value="ECO:0007669"/>
    <property type="project" value="InterPro"/>
</dbReference>
<evidence type="ECO:0000256" key="5">
    <source>
        <dbReference type="ARBA" id="ARBA00022989"/>
    </source>
</evidence>
<evidence type="ECO:0000259" key="9">
    <source>
        <dbReference type="Pfam" id="PF06750"/>
    </source>
</evidence>
<comment type="similarity">
    <text evidence="2">Belongs to the peptidase A24 family.</text>
</comment>
<dbReference type="PANTHER" id="PTHR30487:SF0">
    <property type="entry name" value="PREPILIN LEADER PEPTIDASE_N-METHYLTRANSFERASE-RELATED"/>
    <property type="match status" value="1"/>
</dbReference>
<dbReference type="GO" id="GO:0005886">
    <property type="term" value="C:plasma membrane"/>
    <property type="evidence" value="ECO:0007669"/>
    <property type="project" value="UniProtKB-SubCell"/>
</dbReference>
<dbReference type="Pfam" id="PF01478">
    <property type="entry name" value="Peptidase_A24"/>
    <property type="match status" value="1"/>
</dbReference>
<dbReference type="Pfam" id="PF06750">
    <property type="entry name" value="A24_N_bact"/>
    <property type="match status" value="1"/>
</dbReference>
<dbReference type="InterPro" id="IPR010627">
    <property type="entry name" value="Prepilin_pept_A24_N"/>
</dbReference>
<evidence type="ECO:0000256" key="1">
    <source>
        <dbReference type="ARBA" id="ARBA00004651"/>
    </source>
</evidence>
<keyword evidence="4 7" id="KW-0812">Transmembrane</keyword>
<feature type="domain" description="Prepilin peptidase A24 N-terminal" evidence="9">
    <location>
        <begin position="8"/>
        <end position="91"/>
    </location>
</feature>
<comment type="subcellular location">
    <subcellularLocation>
        <location evidence="1">Cell membrane</location>
        <topology evidence="1">Multi-pass membrane protein</topology>
    </subcellularLocation>
</comment>
<evidence type="ECO:0000256" key="4">
    <source>
        <dbReference type="ARBA" id="ARBA00022692"/>
    </source>
</evidence>
<keyword evidence="3" id="KW-1003">Cell membrane</keyword>
<gene>
    <name evidence="10" type="ORF">UT53_C0003G0015</name>
</gene>
<evidence type="ECO:0000313" key="11">
    <source>
        <dbReference type="Proteomes" id="UP000034764"/>
    </source>
</evidence>
<feature type="transmembrane region" description="Helical" evidence="7">
    <location>
        <begin position="220"/>
        <end position="238"/>
    </location>
</feature>
<feature type="transmembrane region" description="Helical" evidence="7">
    <location>
        <begin position="44"/>
        <end position="60"/>
    </location>
</feature>
<organism evidence="10 11">
    <name type="scientific">Candidatus Yanofskybacteria bacterium GW2011_GWD2_39_48</name>
    <dbReference type="NCBI Taxonomy" id="1619031"/>
    <lineage>
        <taxon>Bacteria</taxon>
        <taxon>Candidatus Yanofskyibacteriota</taxon>
    </lineage>
</organism>
<dbReference type="GO" id="GO:0006465">
    <property type="term" value="P:signal peptide processing"/>
    <property type="evidence" value="ECO:0007669"/>
    <property type="project" value="TreeGrafter"/>
</dbReference>
<dbReference type="PANTHER" id="PTHR30487">
    <property type="entry name" value="TYPE 4 PREPILIN-LIKE PROTEINS LEADER PEPTIDE-PROCESSING ENZYME"/>
    <property type="match status" value="1"/>
</dbReference>
<protein>
    <submittedName>
        <fullName evidence="10">Type 4 prepilin-like protein leader peptide-processing enzyme PilD</fullName>
    </submittedName>
</protein>
<feature type="transmembrane region" description="Helical" evidence="7">
    <location>
        <begin position="147"/>
        <end position="167"/>
    </location>
</feature>
<comment type="caution">
    <text evidence="10">The sequence shown here is derived from an EMBL/GenBank/DDBJ whole genome shotgun (WGS) entry which is preliminary data.</text>
</comment>
<evidence type="ECO:0000256" key="7">
    <source>
        <dbReference type="SAM" id="Phobius"/>
    </source>
</evidence>
<accession>A0A0G0RN29</accession>
<evidence type="ECO:0000256" key="2">
    <source>
        <dbReference type="ARBA" id="ARBA00005801"/>
    </source>
</evidence>
<keyword evidence="6 7" id="KW-0472">Membrane</keyword>